<dbReference type="GO" id="GO:0006596">
    <property type="term" value="P:polyamine biosynthetic process"/>
    <property type="evidence" value="ECO:0007669"/>
    <property type="project" value="UniProtKB-KW"/>
</dbReference>
<dbReference type="Gene3D" id="3.40.50.150">
    <property type="entry name" value="Vaccinia Virus protein VP39"/>
    <property type="match status" value="1"/>
</dbReference>
<feature type="transmembrane region" description="Helical" evidence="2">
    <location>
        <begin position="100"/>
        <end position="118"/>
    </location>
</feature>
<dbReference type="PANTHER" id="PTHR43317">
    <property type="entry name" value="THERMOSPERMINE SYNTHASE ACAULIS5"/>
    <property type="match status" value="1"/>
</dbReference>
<feature type="transmembrane region" description="Helical" evidence="2">
    <location>
        <begin position="70"/>
        <end position="88"/>
    </location>
</feature>
<accession>A0A844ZDI6</accession>
<feature type="transmembrane region" description="Helical" evidence="2">
    <location>
        <begin position="297"/>
        <end position="317"/>
    </location>
</feature>
<dbReference type="AlphaFoldDB" id="A0A844ZDI6"/>
<dbReference type="SUPFAM" id="SSF53335">
    <property type="entry name" value="S-adenosyl-L-methionine-dependent methyltransferases"/>
    <property type="match status" value="1"/>
</dbReference>
<feature type="transmembrane region" description="Helical" evidence="2">
    <location>
        <begin position="359"/>
        <end position="379"/>
    </location>
</feature>
<comment type="caution">
    <text evidence="3">The sequence shown here is derived from an EMBL/GenBank/DDBJ whole genome shotgun (WGS) entry which is preliminary data.</text>
</comment>
<keyword evidence="4" id="KW-1185">Reference proteome</keyword>
<gene>
    <name evidence="3" type="ORF">GRI38_07255</name>
</gene>
<evidence type="ECO:0000256" key="2">
    <source>
        <dbReference type="SAM" id="Phobius"/>
    </source>
</evidence>
<reference evidence="3 4" key="1">
    <citation type="submission" date="2019-12" db="EMBL/GenBank/DDBJ databases">
        <title>Genomic-based taxomic classification of the family Erythrobacteraceae.</title>
        <authorList>
            <person name="Xu L."/>
        </authorList>
    </citation>
    <scope>NUCLEOTIDE SEQUENCE [LARGE SCALE GENOMIC DNA]</scope>
    <source>
        <strain evidence="3 4">MCCC 1A09962</strain>
    </source>
</reference>
<organism evidence="3 4">
    <name type="scientific">Parapontixanthobacter aurantiacus</name>
    <dbReference type="NCBI Taxonomy" id="1463599"/>
    <lineage>
        <taxon>Bacteria</taxon>
        <taxon>Pseudomonadati</taxon>
        <taxon>Pseudomonadota</taxon>
        <taxon>Alphaproteobacteria</taxon>
        <taxon>Sphingomonadales</taxon>
        <taxon>Erythrobacteraceae</taxon>
        <taxon>Parapontixanthobacter</taxon>
    </lineage>
</organism>
<feature type="transmembrane region" description="Helical" evidence="2">
    <location>
        <begin position="38"/>
        <end position="58"/>
    </location>
</feature>
<keyword evidence="2" id="KW-1133">Transmembrane helix</keyword>
<feature type="transmembrane region" description="Helical" evidence="2">
    <location>
        <begin position="391"/>
        <end position="407"/>
    </location>
</feature>
<keyword evidence="2" id="KW-0812">Transmembrane</keyword>
<dbReference type="Proteomes" id="UP000433104">
    <property type="component" value="Unassembled WGS sequence"/>
</dbReference>
<evidence type="ECO:0000313" key="4">
    <source>
        <dbReference type="Proteomes" id="UP000433104"/>
    </source>
</evidence>
<feature type="transmembrane region" description="Helical" evidence="2">
    <location>
        <begin position="329"/>
        <end position="353"/>
    </location>
</feature>
<sequence>MYLRLLFAAAIFGGSFLLFVIQPFVARLALPLLGGAPAVWNSAMVVFQILLLAGYLYAHLLARMPVKRQFSVHLALLLLSAFTLPIALAELPEPAPGWQILWVPALITATIGPVFFLLSAQSSLIQRWYGGIEAAGDPYRLYAISNIGSFAGLIAYPFLIEPRLNLATQGVLWAIGFALVGCLVGAIAVLRWRLPDAIEAPQVAVRAPRLAKRRIALWITLAAVPSGLTLSTTTLLTTDLMAMPLLWVIPLSLYLLSFSIAFTDSGHWHRILSIYAPILLLLVGGLAMISGGQSNPAIALAMVALLFVLSVALHARLYALRPAPRRLTFFYLMVAVGGASGGIFVALIAPVLFDWVYEHALLLLMAGALCAHRPLLPFLSRIRLQRWQSSALILVALTTVAVLAWFLGRAVAAGRIADIFWMAMAIMVVGLFLIGRRAAYTATLAMLMLGLGGFLTLQASFEGNRSRSYFGVYSVERTEGGRLRQLTHGTTMHGEQWLVEGREYEPTAYYGRSAGVGLALEAAGSDARVGVVGLGVGTLACYRKPGQEWTFYEIDPEIARYSREGVFTFVEDCAPNSRIVIGDARIRLGEEPDDTFDVLVVDAFSSDAIPLHLLTREAFAGYRRVLEPDGLLLVHISNRFIDLEPTISAIAGAMGWSARLRSDEPEGDAGLTASDWIVLAADEERLTRLSANSEEEWTELAEPNAPPITDDNASLLSLFRF</sequence>
<dbReference type="EMBL" id="WTYW01000001">
    <property type="protein sequence ID" value="MXO85828.1"/>
    <property type="molecule type" value="Genomic_DNA"/>
</dbReference>
<feature type="transmembrane region" description="Helical" evidence="2">
    <location>
        <begin position="442"/>
        <end position="461"/>
    </location>
</feature>
<evidence type="ECO:0000313" key="3">
    <source>
        <dbReference type="EMBL" id="MXO85828.1"/>
    </source>
</evidence>
<dbReference type="OrthoDB" id="9761985at2"/>
<proteinExistence type="predicted"/>
<feature type="transmembrane region" description="Helical" evidence="2">
    <location>
        <begin position="139"/>
        <end position="159"/>
    </location>
</feature>
<keyword evidence="2" id="KW-0472">Membrane</keyword>
<name>A0A844ZDI6_9SPHN</name>
<dbReference type="InterPro" id="IPR029063">
    <property type="entry name" value="SAM-dependent_MTases_sf"/>
</dbReference>
<feature type="transmembrane region" description="Helical" evidence="2">
    <location>
        <begin position="242"/>
        <end position="262"/>
    </location>
</feature>
<feature type="transmembrane region" description="Helical" evidence="2">
    <location>
        <begin position="419"/>
        <end position="435"/>
    </location>
</feature>
<evidence type="ECO:0000256" key="1">
    <source>
        <dbReference type="ARBA" id="ARBA00023115"/>
    </source>
</evidence>
<dbReference type="PANTHER" id="PTHR43317:SF1">
    <property type="entry name" value="THERMOSPERMINE SYNTHASE ACAULIS5"/>
    <property type="match status" value="1"/>
</dbReference>
<feature type="transmembrane region" description="Helical" evidence="2">
    <location>
        <begin position="215"/>
        <end position="236"/>
    </location>
</feature>
<feature type="transmembrane region" description="Helical" evidence="2">
    <location>
        <begin position="274"/>
        <end position="291"/>
    </location>
</feature>
<dbReference type="NCBIfam" id="NF037959">
    <property type="entry name" value="MFS_SpdSyn"/>
    <property type="match status" value="1"/>
</dbReference>
<dbReference type="CDD" id="cd02440">
    <property type="entry name" value="AdoMet_MTases"/>
    <property type="match status" value="1"/>
</dbReference>
<protein>
    <recommendedName>
        <fullName evidence="5">Spermidine synthase</fullName>
    </recommendedName>
</protein>
<keyword evidence="1" id="KW-0620">Polyamine biosynthesis</keyword>
<feature type="transmembrane region" description="Helical" evidence="2">
    <location>
        <begin position="171"/>
        <end position="194"/>
    </location>
</feature>
<evidence type="ECO:0008006" key="5">
    <source>
        <dbReference type="Google" id="ProtNLM"/>
    </source>
</evidence>